<accession>A0ACB0YPH6</accession>
<dbReference type="EMBL" id="CAVMJV010000016">
    <property type="protein sequence ID" value="CAK5056353.1"/>
    <property type="molecule type" value="Genomic_DNA"/>
</dbReference>
<evidence type="ECO:0000313" key="2">
    <source>
        <dbReference type="Proteomes" id="UP001497535"/>
    </source>
</evidence>
<gene>
    <name evidence="1" type="ORF">MENTE1834_LOCUS14886</name>
</gene>
<protein>
    <submittedName>
        <fullName evidence="1">Uncharacterized protein</fullName>
    </submittedName>
</protein>
<name>A0ACB0YPH6_MELEN</name>
<keyword evidence="2" id="KW-1185">Reference proteome</keyword>
<proteinExistence type="predicted"/>
<dbReference type="Proteomes" id="UP001497535">
    <property type="component" value="Unassembled WGS sequence"/>
</dbReference>
<sequence length="79" mass="8953">MKFENFSVGDLKVEDMCSLINEGKNTINCHQQILHKHQQLQTTIYKLVTSCIQSPKIISCLEFVEVGQIQWEDVKTGGG</sequence>
<reference evidence="1" key="1">
    <citation type="submission" date="2023-11" db="EMBL/GenBank/DDBJ databases">
        <authorList>
            <person name="Poullet M."/>
        </authorList>
    </citation>
    <scope>NUCLEOTIDE SEQUENCE</scope>
    <source>
        <strain evidence="1">E1834</strain>
    </source>
</reference>
<comment type="caution">
    <text evidence="1">The sequence shown here is derived from an EMBL/GenBank/DDBJ whole genome shotgun (WGS) entry which is preliminary data.</text>
</comment>
<organism evidence="1 2">
    <name type="scientific">Meloidogyne enterolobii</name>
    <name type="common">Root-knot nematode worm</name>
    <name type="synonym">Meloidogyne mayaguensis</name>
    <dbReference type="NCBI Taxonomy" id="390850"/>
    <lineage>
        <taxon>Eukaryota</taxon>
        <taxon>Metazoa</taxon>
        <taxon>Ecdysozoa</taxon>
        <taxon>Nematoda</taxon>
        <taxon>Chromadorea</taxon>
        <taxon>Rhabditida</taxon>
        <taxon>Tylenchina</taxon>
        <taxon>Tylenchomorpha</taxon>
        <taxon>Tylenchoidea</taxon>
        <taxon>Meloidogynidae</taxon>
        <taxon>Meloidogyninae</taxon>
        <taxon>Meloidogyne</taxon>
    </lineage>
</organism>
<evidence type="ECO:0000313" key="1">
    <source>
        <dbReference type="EMBL" id="CAK5056353.1"/>
    </source>
</evidence>